<dbReference type="AlphaFoldDB" id="A0A0E9PKZ8"/>
<protein>
    <submittedName>
        <fullName evidence="1">Uncharacterized protein</fullName>
    </submittedName>
</protein>
<reference evidence="1" key="2">
    <citation type="journal article" date="2015" name="Fish Shellfish Immunol.">
        <title>Early steps in the European eel (Anguilla anguilla)-Vibrio vulnificus interaction in the gills: Role of the RtxA13 toxin.</title>
        <authorList>
            <person name="Callol A."/>
            <person name="Pajuelo D."/>
            <person name="Ebbesson L."/>
            <person name="Teles M."/>
            <person name="MacKenzie S."/>
            <person name="Amaro C."/>
        </authorList>
    </citation>
    <scope>NUCLEOTIDE SEQUENCE</scope>
</reference>
<dbReference type="EMBL" id="GBXM01103286">
    <property type="protein sequence ID" value="JAH05291.1"/>
    <property type="molecule type" value="Transcribed_RNA"/>
</dbReference>
<reference evidence="1" key="1">
    <citation type="submission" date="2014-11" db="EMBL/GenBank/DDBJ databases">
        <authorList>
            <person name="Amaro Gonzalez C."/>
        </authorList>
    </citation>
    <scope>NUCLEOTIDE SEQUENCE</scope>
</reference>
<evidence type="ECO:0000313" key="1">
    <source>
        <dbReference type="EMBL" id="JAH05291.1"/>
    </source>
</evidence>
<sequence length="76" mass="8648">MVWACMAATDTDSLVFIDDATVDILQPLELIDINLHVRLSILLQNFGKQGRTCIPCIENFRCIISICCIILEHWEV</sequence>
<accession>A0A0E9PKZ8</accession>
<organism evidence="1">
    <name type="scientific">Anguilla anguilla</name>
    <name type="common">European freshwater eel</name>
    <name type="synonym">Muraena anguilla</name>
    <dbReference type="NCBI Taxonomy" id="7936"/>
    <lineage>
        <taxon>Eukaryota</taxon>
        <taxon>Metazoa</taxon>
        <taxon>Chordata</taxon>
        <taxon>Craniata</taxon>
        <taxon>Vertebrata</taxon>
        <taxon>Euteleostomi</taxon>
        <taxon>Actinopterygii</taxon>
        <taxon>Neopterygii</taxon>
        <taxon>Teleostei</taxon>
        <taxon>Anguilliformes</taxon>
        <taxon>Anguillidae</taxon>
        <taxon>Anguilla</taxon>
    </lineage>
</organism>
<name>A0A0E9PKZ8_ANGAN</name>
<proteinExistence type="predicted"/>